<gene>
    <name evidence="1" type="ORF">LY89DRAFT_418835</name>
</gene>
<protein>
    <submittedName>
        <fullName evidence="1">Uncharacterized protein</fullName>
    </submittedName>
</protein>
<dbReference type="RefSeq" id="XP_018075266.1">
    <property type="nucleotide sequence ID" value="XM_018207391.1"/>
</dbReference>
<dbReference type="Proteomes" id="UP000070700">
    <property type="component" value="Unassembled WGS sequence"/>
</dbReference>
<accession>A0A194XLA3</accession>
<dbReference type="EMBL" id="KQ947408">
    <property type="protein sequence ID" value="KUJ20911.1"/>
    <property type="molecule type" value="Genomic_DNA"/>
</dbReference>
<dbReference type="GeneID" id="28817117"/>
<dbReference type="KEGG" id="psco:LY89DRAFT_418835"/>
<dbReference type="AlphaFoldDB" id="A0A194XLA3"/>
<dbReference type="InParanoid" id="A0A194XLA3"/>
<evidence type="ECO:0000313" key="2">
    <source>
        <dbReference type="Proteomes" id="UP000070700"/>
    </source>
</evidence>
<reference evidence="1 2" key="1">
    <citation type="submission" date="2015-10" db="EMBL/GenBank/DDBJ databases">
        <title>Full genome of DAOMC 229536 Phialocephala scopiformis, a fungal endophyte of spruce producing the potent anti-insectan compound rugulosin.</title>
        <authorList>
            <consortium name="DOE Joint Genome Institute"/>
            <person name="Walker A.K."/>
            <person name="Frasz S.L."/>
            <person name="Seifert K.A."/>
            <person name="Miller J.D."/>
            <person name="Mondo S.J."/>
            <person name="Labutti K."/>
            <person name="Lipzen A."/>
            <person name="Dockter R."/>
            <person name="Kennedy M."/>
            <person name="Grigoriev I.V."/>
            <person name="Spatafora J.W."/>
        </authorList>
    </citation>
    <scope>NUCLEOTIDE SEQUENCE [LARGE SCALE GENOMIC DNA]</scope>
    <source>
        <strain evidence="1 2">CBS 120377</strain>
    </source>
</reference>
<name>A0A194XLA3_MOLSC</name>
<organism evidence="1 2">
    <name type="scientific">Mollisia scopiformis</name>
    <name type="common">Conifer needle endophyte fungus</name>
    <name type="synonym">Phialocephala scopiformis</name>
    <dbReference type="NCBI Taxonomy" id="149040"/>
    <lineage>
        <taxon>Eukaryota</taxon>
        <taxon>Fungi</taxon>
        <taxon>Dikarya</taxon>
        <taxon>Ascomycota</taxon>
        <taxon>Pezizomycotina</taxon>
        <taxon>Leotiomycetes</taxon>
        <taxon>Helotiales</taxon>
        <taxon>Mollisiaceae</taxon>
        <taxon>Mollisia</taxon>
    </lineage>
</organism>
<sequence length="149" mass="16402">MVDLFVCGHPCHAEVRPALLTYPHVARRSFQPLMQLMRKRNLPPPGYFAHHNPPSQDRRGCRIFLHSCALQTSIRSPIIEPVIRVTSSSASNWWCSHAADSSKKEELIASGLAMVPISALLQQGSTALCHGLYHRLPVVQGCEGEGGLV</sequence>
<keyword evidence="2" id="KW-1185">Reference proteome</keyword>
<proteinExistence type="predicted"/>
<evidence type="ECO:0000313" key="1">
    <source>
        <dbReference type="EMBL" id="KUJ20911.1"/>
    </source>
</evidence>